<sequence length="34" mass="3799">MSIPVAMFPLNEDTSVFFFSEIDTTIAVLFLISC</sequence>
<dbReference type="EMBL" id="GGEC01007534">
    <property type="protein sequence ID" value="MBW88017.1"/>
    <property type="molecule type" value="Transcribed_RNA"/>
</dbReference>
<organism evidence="1">
    <name type="scientific">Rhizophora mucronata</name>
    <name type="common">Asiatic mangrove</name>
    <dbReference type="NCBI Taxonomy" id="61149"/>
    <lineage>
        <taxon>Eukaryota</taxon>
        <taxon>Viridiplantae</taxon>
        <taxon>Streptophyta</taxon>
        <taxon>Embryophyta</taxon>
        <taxon>Tracheophyta</taxon>
        <taxon>Spermatophyta</taxon>
        <taxon>Magnoliopsida</taxon>
        <taxon>eudicotyledons</taxon>
        <taxon>Gunneridae</taxon>
        <taxon>Pentapetalae</taxon>
        <taxon>rosids</taxon>
        <taxon>fabids</taxon>
        <taxon>Malpighiales</taxon>
        <taxon>Rhizophoraceae</taxon>
        <taxon>Rhizophora</taxon>
    </lineage>
</organism>
<dbReference type="AlphaFoldDB" id="A0A2P2J3T6"/>
<proteinExistence type="predicted"/>
<protein>
    <submittedName>
        <fullName evidence="1">Uncharacterized protein</fullName>
    </submittedName>
</protein>
<reference evidence="1" key="1">
    <citation type="submission" date="2018-02" db="EMBL/GenBank/DDBJ databases">
        <title>Rhizophora mucronata_Transcriptome.</title>
        <authorList>
            <person name="Meera S.P."/>
            <person name="Sreeshan A."/>
            <person name="Augustine A."/>
        </authorList>
    </citation>
    <scope>NUCLEOTIDE SEQUENCE</scope>
    <source>
        <tissue evidence="1">Leaf</tissue>
    </source>
</reference>
<evidence type="ECO:0000313" key="1">
    <source>
        <dbReference type="EMBL" id="MBW88017.1"/>
    </source>
</evidence>
<name>A0A2P2J3T6_RHIMU</name>
<accession>A0A2P2J3T6</accession>